<keyword evidence="2" id="KW-0720">Serine protease</keyword>
<keyword evidence="2" id="KW-0645">Protease</keyword>
<sequence>MIKKRGIKPEDLFKLKSVNCPLYSPSGENFLFVETVMDEEEKKYYSHLFVGNNDGDQIRQWTFGKVRDVNPAWSPDGKWIAFLSNRSEKQQVFVMSASGGEPRQVTDTPNGVSQFGWSPNSKQLLISHLLSSENEEVKSEAKSEQLEPMVVEKLAYKSDASGFFDHKYSKAALVDIHTNKYEPLTTDDVNYSIGCFSPDGKNVVLFANPSDEAEYELITDVYIVNLENKNMERITSSNGQYSQASWSPDGTYLAFIGHEKEYLSATLSRIWLYDLQKSELTCLTENLDVHIGDVAIGDFQQSGSDRGLVWTLDSTGFYFIASDQGSTAVYYGDIEGLMYPVILDDQHVYSFTVDVHKHKVIAGISTHVQPGELFMFDLHTGEKKQLTNVNKVFLEGIDIVAAEAFRFKAQDGWDIHGWIMKPVGLKEGKKVPLVVEIHGGPHMMYANSYFHEFQVLAAKGFAVLFTNPRGSHGYGQTFVDAVRGDYGGKDYLDIMSAVDYVLENYDFIDEARLGVTGGSYGGFMTNWIVGHTDRFKAAVTQRSICNWISFYGVSDIGYFFTQWEVLRGEAFDVEKLWNVSPLKYIDNMRTPLLILHSEKDYRCPIEQAEQLYVSLKHQKKQTKLVRFPEANHELSRSGDLSLRLHRLNHIVNWFDNYL</sequence>
<comment type="caution">
    <text evidence="5">The sequence shown here is derived from an EMBL/GenBank/DDBJ whole genome shotgun (WGS) entry which is preliminary data.</text>
</comment>
<evidence type="ECO:0000256" key="2">
    <source>
        <dbReference type="ARBA" id="ARBA00022825"/>
    </source>
</evidence>
<keyword evidence="6" id="KW-1185">Reference proteome</keyword>
<evidence type="ECO:0000256" key="1">
    <source>
        <dbReference type="ARBA" id="ARBA00022801"/>
    </source>
</evidence>
<evidence type="ECO:0000259" key="3">
    <source>
        <dbReference type="Pfam" id="PF00326"/>
    </source>
</evidence>
<feature type="domain" description="Peptidase S9 prolyl oligopeptidase catalytic" evidence="3">
    <location>
        <begin position="448"/>
        <end position="658"/>
    </location>
</feature>
<evidence type="ECO:0000313" key="6">
    <source>
        <dbReference type="Proteomes" id="UP001597214"/>
    </source>
</evidence>
<keyword evidence="1" id="KW-0378">Hydrolase</keyword>
<dbReference type="SUPFAM" id="SSF53474">
    <property type="entry name" value="alpha/beta-Hydrolases"/>
    <property type="match status" value="1"/>
</dbReference>
<dbReference type="InterPro" id="IPR029058">
    <property type="entry name" value="AB_hydrolase_fold"/>
</dbReference>
<dbReference type="SUPFAM" id="SSF82171">
    <property type="entry name" value="DPP6 N-terminal domain-like"/>
    <property type="match status" value="1"/>
</dbReference>
<dbReference type="RefSeq" id="WP_377930395.1">
    <property type="nucleotide sequence ID" value="NZ_JBHUEM010000052.1"/>
</dbReference>
<dbReference type="EMBL" id="JBHUEM010000052">
    <property type="protein sequence ID" value="MFD1739147.1"/>
    <property type="molecule type" value="Genomic_DNA"/>
</dbReference>
<dbReference type="PANTHER" id="PTHR42776:SF27">
    <property type="entry name" value="DIPEPTIDYL PEPTIDASE FAMILY MEMBER 6"/>
    <property type="match status" value="1"/>
</dbReference>
<dbReference type="Pfam" id="PF07676">
    <property type="entry name" value="PD40"/>
    <property type="match status" value="1"/>
</dbReference>
<name>A0ABW4LVJ4_9BACI</name>
<proteinExistence type="predicted"/>
<dbReference type="InterPro" id="IPR011659">
    <property type="entry name" value="WD40"/>
</dbReference>
<dbReference type="InterPro" id="IPR011042">
    <property type="entry name" value="6-blade_b-propeller_TolB-like"/>
</dbReference>
<gene>
    <name evidence="5" type="ORF">ACFSCX_21790</name>
</gene>
<dbReference type="Pfam" id="PF00326">
    <property type="entry name" value="Peptidase_S9"/>
    <property type="match status" value="1"/>
</dbReference>
<evidence type="ECO:0000259" key="4">
    <source>
        <dbReference type="Pfam" id="PF00930"/>
    </source>
</evidence>
<dbReference type="PANTHER" id="PTHR42776">
    <property type="entry name" value="SERINE PEPTIDASE S9 FAMILY MEMBER"/>
    <property type="match status" value="1"/>
</dbReference>
<dbReference type="Gene3D" id="2.120.10.30">
    <property type="entry name" value="TolB, C-terminal domain"/>
    <property type="match status" value="2"/>
</dbReference>
<protein>
    <submittedName>
        <fullName evidence="5">S9 family peptidase</fullName>
    </submittedName>
</protein>
<dbReference type="Pfam" id="PF00930">
    <property type="entry name" value="DPPIV_N"/>
    <property type="match status" value="1"/>
</dbReference>
<organism evidence="5 6">
    <name type="scientific">Bacillus salitolerans</name>
    <dbReference type="NCBI Taxonomy" id="1437434"/>
    <lineage>
        <taxon>Bacteria</taxon>
        <taxon>Bacillati</taxon>
        <taxon>Bacillota</taxon>
        <taxon>Bacilli</taxon>
        <taxon>Bacillales</taxon>
        <taxon>Bacillaceae</taxon>
        <taxon>Bacillus</taxon>
    </lineage>
</organism>
<reference evidence="6" key="1">
    <citation type="journal article" date="2019" name="Int. J. Syst. Evol. Microbiol.">
        <title>The Global Catalogue of Microorganisms (GCM) 10K type strain sequencing project: providing services to taxonomists for standard genome sequencing and annotation.</title>
        <authorList>
            <consortium name="The Broad Institute Genomics Platform"/>
            <consortium name="The Broad Institute Genome Sequencing Center for Infectious Disease"/>
            <person name="Wu L."/>
            <person name="Ma J."/>
        </authorList>
    </citation>
    <scope>NUCLEOTIDE SEQUENCE [LARGE SCALE GENOMIC DNA]</scope>
    <source>
        <strain evidence="6">CCUG 49339</strain>
    </source>
</reference>
<feature type="domain" description="Dipeptidylpeptidase IV N-terminal" evidence="4">
    <location>
        <begin position="197"/>
        <end position="258"/>
    </location>
</feature>
<dbReference type="Gene3D" id="3.40.50.1820">
    <property type="entry name" value="alpha/beta hydrolase"/>
    <property type="match status" value="1"/>
</dbReference>
<dbReference type="Proteomes" id="UP001597214">
    <property type="component" value="Unassembled WGS sequence"/>
</dbReference>
<dbReference type="InterPro" id="IPR001375">
    <property type="entry name" value="Peptidase_S9_cat"/>
</dbReference>
<evidence type="ECO:0000313" key="5">
    <source>
        <dbReference type="EMBL" id="MFD1739147.1"/>
    </source>
</evidence>
<dbReference type="InterPro" id="IPR002469">
    <property type="entry name" value="Peptidase_S9B_N"/>
</dbReference>
<accession>A0ABW4LVJ4</accession>